<comment type="similarity">
    <text evidence="4">Belongs to the flavoredoxin family.</text>
</comment>
<dbReference type="EMBL" id="QEAP01000302">
    <property type="protein sequence ID" value="TPX69881.1"/>
    <property type="molecule type" value="Genomic_DNA"/>
</dbReference>
<dbReference type="SMART" id="SM00903">
    <property type="entry name" value="Flavin_Reduct"/>
    <property type="match status" value="1"/>
</dbReference>
<dbReference type="InterPro" id="IPR012349">
    <property type="entry name" value="Split_barrel_FMN-bd"/>
</dbReference>
<evidence type="ECO:0000256" key="1">
    <source>
        <dbReference type="ARBA" id="ARBA00001917"/>
    </source>
</evidence>
<feature type="region of interest" description="Disordered" evidence="5">
    <location>
        <begin position="1"/>
        <end position="28"/>
    </location>
</feature>
<proteinExistence type="inferred from homology"/>
<evidence type="ECO:0000313" key="7">
    <source>
        <dbReference type="EMBL" id="TPX69881.1"/>
    </source>
</evidence>
<evidence type="ECO:0000313" key="8">
    <source>
        <dbReference type="Proteomes" id="UP000320333"/>
    </source>
</evidence>
<name>A0A507F0Y9_9FUNG</name>
<keyword evidence="8" id="KW-1185">Reference proteome</keyword>
<dbReference type="AlphaFoldDB" id="A0A507F0Y9"/>
<reference evidence="7 8" key="1">
    <citation type="journal article" date="2019" name="Sci. Rep.">
        <title>Comparative genomics of chytrid fungi reveal insights into the obligate biotrophic and pathogenic lifestyle of Synchytrium endobioticum.</title>
        <authorList>
            <person name="van de Vossenberg B.T.L.H."/>
            <person name="Warris S."/>
            <person name="Nguyen H.D.T."/>
            <person name="van Gent-Pelzer M.P.E."/>
            <person name="Joly D.L."/>
            <person name="van de Geest H.C."/>
            <person name="Bonants P.J.M."/>
            <person name="Smith D.S."/>
            <person name="Levesque C.A."/>
            <person name="van der Lee T.A.J."/>
        </authorList>
    </citation>
    <scope>NUCLEOTIDE SEQUENCE [LARGE SCALE GENOMIC DNA]</scope>
    <source>
        <strain evidence="7 8">CBS 675.73</strain>
    </source>
</reference>
<evidence type="ECO:0000256" key="4">
    <source>
        <dbReference type="ARBA" id="ARBA00038054"/>
    </source>
</evidence>
<dbReference type="Proteomes" id="UP000320333">
    <property type="component" value="Unassembled WGS sequence"/>
</dbReference>
<organism evidence="7 8">
    <name type="scientific">Chytriomyces confervae</name>
    <dbReference type="NCBI Taxonomy" id="246404"/>
    <lineage>
        <taxon>Eukaryota</taxon>
        <taxon>Fungi</taxon>
        <taxon>Fungi incertae sedis</taxon>
        <taxon>Chytridiomycota</taxon>
        <taxon>Chytridiomycota incertae sedis</taxon>
        <taxon>Chytridiomycetes</taxon>
        <taxon>Chytridiales</taxon>
        <taxon>Chytriomycetaceae</taxon>
        <taxon>Chytriomyces</taxon>
    </lineage>
</organism>
<dbReference type="InterPro" id="IPR002563">
    <property type="entry name" value="Flavin_Rdtase-like_dom"/>
</dbReference>
<evidence type="ECO:0000259" key="6">
    <source>
        <dbReference type="SMART" id="SM00903"/>
    </source>
</evidence>
<dbReference type="SUPFAM" id="SSF50475">
    <property type="entry name" value="FMN-binding split barrel"/>
    <property type="match status" value="1"/>
</dbReference>
<dbReference type="GO" id="GO:0010181">
    <property type="term" value="F:FMN binding"/>
    <property type="evidence" value="ECO:0007669"/>
    <property type="project" value="InterPro"/>
</dbReference>
<dbReference type="Pfam" id="PF01613">
    <property type="entry name" value="Flavin_Reduct"/>
    <property type="match status" value="1"/>
</dbReference>
<comment type="caution">
    <text evidence="7">The sequence shown here is derived from an EMBL/GenBank/DDBJ whole genome shotgun (WGS) entry which is preliminary data.</text>
</comment>
<dbReference type="PANTHER" id="PTHR33798">
    <property type="entry name" value="FLAVOPROTEIN OXYGENASE"/>
    <property type="match status" value="1"/>
</dbReference>
<keyword evidence="2" id="KW-0285">Flavoprotein</keyword>
<dbReference type="PANTHER" id="PTHR33798:SF5">
    <property type="entry name" value="FLAVIN REDUCTASE LIKE DOMAIN-CONTAINING PROTEIN"/>
    <property type="match status" value="1"/>
</dbReference>
<dbReference type="STRING" id="246404.A0A507F0Y9"/>
<accession>A0A507F0Y9</accession>
<evidence type="ECO:0000256" key="2">
    <source>
        <dbReference type="ARBA" id="ARBA00022630"/>
    </source>
</evidence>
<evidence type="ECO:0000256" key="5">
    <source>
        <dbReference type="SAM" id="MobiDB-lite"/>
    </source>
</evidence>
<comment type="cofactor">
    <cofactor evidence="1">
        <name>FMN</name>
        <dbReference type="ChEBI" id="CHEBI:58210"/>
    </cofactor>
</comment>
<evidence type="ECO:0000256" key="3">
    <source>
        <dbReference type="ARBA" id="ARBA00022643"/>
    </source>
</evidence>
<protein>
    <recommendedName>
        <fullName evidence="6">Flavin reductase like domain-containing protein</fullName>
    </recommendedName>
</protein>
<dbReference type="OrthoDB" id="10250990at2759"/>
<sequence length="243" mass="26619">MEPFNHKATFTCTDPPHPEWKPAENQPLPAPFSSTREAVYTAAELKREMYSLLISAVVPRPIALVSTIGGDAGAPANLAPFSYYTIICHDPPTLMLSINYARGKPKDTLINIKETGQFVINSFNEHFVESANHCSIPAPYPIEENTLSGLTLIPSNFIKPPRCKEALLSFECTLSHSHDVENDAGDVVTCVVFGRVVGMTVKNEVMDAQSRVVDLALFRPVSRLGGNIYGRTVSGYEIKRPSA</sequence>
<feature type="domain" description="Flavin reductase like" evidence="6">
    <location>
        <begin position="55"/>
        <end position="214"/>
    </location>
</feature>
<gene>
    <name evidence="7" type="ORF">CcCBS67573_g06721</name>
</gene>
<keyword evidence="3" id="KW-0288">FMN</keyword>
<dbReference type="Gene3D" id="2.30.110.10">
    <property type="entry name" value="Electron Transport, Fmn-binding Protein, Chain A"/>
    <property type="match status" value="1"/>
</dbReference>